<accession>A0A5J5CL32</accession>
<feature type="compositionally biased region" description="Basic and acidic residues" evidence="2">
    <location>
        <begin position="108"/>
        <end position="119"/>
    </location>
</feature>
<feature type="domain" description="C2H2-type" evidence="3">
    <location>
        <begin position="243"/>
        <end position="265"/>
    </location>
</feature>
<dbReference type="Gene3D" id="3.30.160.60">
    <property type="entry name" value="Classic Zinc Finger"/>
    <property type="match status" value="1"/>
</dbReference>
<dbReference type="InterPro" id="IPR013087">
    <property type="entry name" value="Znf_C2H2_type"/>
</dbReference>
<evidence type="ECO:0000256" key="2">
    <source>
        <dbReference type="SAM" id="MobiDB-lite"/>
    </source>
</evidence>
<feature type="compositionally biased region" description="Acidic residues" evidence="2">
    <location>
        <begin position="320"/>
        <end position="339"/>
    </location>
</feature>
<evidence type="ECO:0000256" key="1">
    <source>
        <dbReference type="PROSITE-ProRule" id="PRU00042"/>
    </source>
</evidence>
<feature type="region of interest" description="Disordered" evidence="2">
    <location>
        <begin position="101"/>
        <end position="186"/>
    </location>
</feature>
<dbReference type="EMBL" id="VOFY01000021">
    <property type="protein sequence ID" value="KAA8581286.1"/>
    <property type="molecule type" value="Genomic_DNA"/>
</dbReference>
<keyword evidence="5" id="KW-1185">Reference proteome</keyword>
<comment type="caution">
    <text evidence="4">The sequence shown here is derived from an EMBL/GenBank/DDBJ whole genome shotgun (WGS) entry which is preliminary data.</text>
</comment>
<protein>
    <recommendedName>
        <fullName evidence="3">C2H2-type domain-containing protein</fullName>
    </recommendedName>
</protein>
<reference evidence="4 5" key="1">
    <citation type="submission" date="2019-08" db="EMBL/GenBank/DDBJ databases">
        <title>A chromosome-level genome assembly, high-density linkage maps, and genome scans reveal the genomic architecture of hybrid incompatibilities underlying speciation via character displacement in darters (Percidae: Etheostominae).</title>
        <authorList>
            <person name="Moran R.L."/>
            <person name="Catchen J.M."/>
            <person name="Fuller R.C."/>
        </authorList>
    </citation>
    <scope>NUCLEOTIDE SEQUENCE [LARGE SCALE GENOMIC DNA]</scope>
    <source>
        <strain evidence="4">EspeVRDwgs_2016</strain>
        <tissue evidence="4">Muscle</tissue>
    </source>
</reference>
<proteinExistence type="predicted"/>
<feature type="compositionally biased region" description="Basic and acidic residues" evidence="2">
    <location>
        <begin position="290"/>
        <end position="319"/>
    </location>
</feature>
<evidence type="ECO:0000313" key="5">
    <source>
        <dbReference type="Proteomes" id="UP000327493"/>
    </source>
</evidence>
<keyword evidence="1" id="KW-0862">Zinc</keyword>
<dbReference type="SUPFAM" id="SSF57667">
    <property type="entry name" value="beta-beta-alpha zinc fingers"/>
    <property type="match status" value="1"/>
</dbReference>
<sequence>MSKLQAVKALVAERLAAAAEEILGAVEKMLLHTSDMPPEQQRAAVHKRLAVVAEEISRILEMMMGKYADAEDSCSHKEFEHQHLLLDSTLKMEAGVQQADKLPISGSDCEKDVSSEHRRSSSQLQKTPNPPQIKDASTETDCRPSHLRQIHRAEKGTSTMMETELLSPSDKVLSSDNSGVASEDNEINEKPLKSMKKTFQIQSQGEDCCKMCGRSFHKSVTGKNKTNRENISITNKSQTTGQSCCRVCGKLFRYKRSFLKHVLTHGQSSGVCGACGKLLDSDESLKTHLQTHSEDVFREQTDDKRSEAEGSDADSKVGDSDEEWKDSEASDSDDGDSEKDETKDRRCLQKSKTK</sequence>
<feature type="domain" description="C2H2-type" evidence="3">
    <location>
        <begin position="270"/>
        <end position="297"/>
    </location>
</feature>
<name>A0A5J5CL32_9PERO</name>
<keyword evidence="1" id="KW-0479">Metal-binding</keyword>
<dbReference type="GO" id="GO:0008270">
    <property type="term" value="F:zinc ion binding"/>
    <property type="evidence" value="ECO:0007669"/>
    <property type="project" value="UniProtKB-KW"/>
</dbReference>
<dbReference type="Proteomes" id="UP000327493">
    <property type="component" value="Chromosome 21"/>
</dbReference>
<dbReference type="InterPro" id="IPR036236">
    <property type="entry name" value="Znf_C2H2_sf"/>
</dbReference>
<gene>
    <name evidence="4" type="ORF">FQN60_002867</name>
</gene>
<dbReference type="PROSITE" id="PS50157">
    <property type="entry name" value="ZINC_FINGER_C2H2_2"/>
    <property type="match status" value="2"/>
</dbReference>
<dbReference type="PROSITE" id="PS00028">
    <property type="entry name" value="ZINC_FINGER_C2H2_1"/>
    <property type="match status" value="2"/>
</dbReference>
<feature type="region of interest" description="Disordered" evidence="2">
    <location>
        <begin position="290"/>
        <end position="354"/>
    </location>
</feature>
<organism evidence="4 5">
    <name type="scientific">Etheostoma spectabile</name>
    <name type="common">orangethroat darter</name>
    <dbReference type="NCBI Taxonomy" id="54343"/>
    <lineage>
        <taxon>Eukaryota</taxon>
        <taxon>Metazoa</taxon>
        <taxon>Chordata</taxon>
        <taxon>Craniata</taxon>
        <taxon>Vertebrata</taxon>
        <taxon>Euteleostomi</taxon>
        <taxon>Actinopterygii</taxon>
        <taxon>Neopterygii</taxon>
        <taxon>Teleostei</taxon>
        <taxon>Neoteleostei</taxon>
        <taxon>Acanthomorphata</taxon>
        <taxon>Eupercaria</taxon>
        <taxon>Perciformes</taxon>
        <taxon>Percoidei</taxon>
        <taxon>Percidae</taxon>
        <taxon>Etheostomatinae</taxon>
        <taxon>Etheostoma</taxon>
    </lineage>
</organism>
<keyword evidence="1" id="KW-0863">Zinc-finger</keyword>
<dbReference type="SMART" id="SM00355">
    <property type="entry name" value="ZnF_C2H2"/>
    <property type="match status" value="2"/>
</dbReference>
<evidence type="ECO:0000313" key="4">
    <source>
        <dbReference type="EMBL" id="KAA8581286.1"/>
    </source>
</evidence>
<evidence type="ECO:0000259" key="3">
    <source>
        <dbReference type="PROSITE" id="PS50157"/>
    </source>
</evidence>
<feature type="non-terminal residue" evidence="4">
    <location>
        <position position="354"/>
    </location>
</feature>
<dbReference type="AlphaFoldDB" id="A0A5J5CL32"/>